<gene>
    <name evidence="1" type="ORF">PACILC2_19000</name>
</gene>
<dbReference type="RefSeq" id="WP_213528541.1">
    <property type="nucleotide sequence ID" value="NZ_BOVJ01000060.1"/>
</dbReference>
<dbReference type="EMBL" id="BOVJ01000060">
    <property type="protein sequence ID" value="GIQ63332.1"/>
    <property type="molecule type" value="Genomic_DNA"/>
</dbReference>
<name>A0ABQ4N595_9BACL</name>
<dbReference type="SUPFAM" id="SSF81631">
    <property type="entry name" value="PAP/OAS1 substrate-binding domain"/>
    <property type="match status" value="1"/>
</dbReference>
<reference evidence="1 2" key="1">
    <citation type="submission" date="2021-04" db="EMBL/GenBank/DDBJ databases">
        <title>Draft genome sequence of Paenibacillus cisolokensis, LC2-13A.</title>
        <authorList>
            <person name="Uke A."/>
            <person name="Chhe C."/>
            <person name="Baramee S."/>
            <person name="Kosugi A."/>
        </authorList>
    </citation>
    <scope>NUCLEOTIDE SEQUENCE [LARGE SCALE GENOMIC DNA]</scope>
    <source>
        <strain evidence="1 2">LC2-13A</strain>
    </source>
</reference>
<proteinExistence type="predicted"/>
<dbReference type="InterPro" id="IPR007530">
    <property type="entry name" value="Aminoglycoside_adenylylTfrase"/>
</dbReference>
<evidence type="ECO:0000313" key="2">
    <source>
        <dbReference type="Proteomes" id="UP000680304"/>
    </source>
</evidence>
<dbReference type="Pfam" id="PF04439">
    <property type="entry name" value="Adenyl_transf"/>
    <property type="match status" value="1"/>
</dbReference>
<keyword evidence="2" id="KW-1185">Reference proteome</keyword>
<dbReference type="PIRSF" id="PIRSF000812">
    <property type="entry name" value="AAD"/>
    <property type="match status" value="1"/>
</dbReference>
<dbReference type="Proteomes" id="UP000680304">
    <property type="component" value="Unassembled WGS sequence"/>
</dbReference>
<protein>
    <submittedName>
        <fullName evidence="1">Aminoglycoside 6-adenylyltransferase</fullName>
    </submittedName>
</protein>
<comment type="caution">
    <text evidence="1">The sequence shown here is derived from an EMBL/GenBank/DDBJ whole genome shotgun (WGS) entry which is preliminary data.</text>
</comment>
<dbReference type="InterPro" id="IPR043519">
    <property type="entry name" value="NT_sf"/>
</dbReference>
<dbReference type="Gene3D" id="3.30.460.10">
    <property type="entry name" value="Beta Polymerase, domain 2"/>
    <property type="match status" value="1"/>
</dbReference>
<organism evidence="1 2">
    <name type="scientific">Paenibacillus cisolokensis</name>
    <dbReference type="NCBI Taxonomy" id="1658519"/>
    <lineage>
        <taxon>Bacteria</taxon>
        <taxon>Bacillati</taxon>
        <taxon>Bacillota</taxon>
        <taxon>Bacilli</taxon>
        <taxon>Bacillales</taxon>
        <taxon>Paenibacillaceae</taxon>
        <taxon>Paenibacillus</taxon>
    </lineage>
</organism>
<sequence length="286" mass="32970">MRSEREMLDTIVGFAREDERIRAVIMNGSRANPDAPRDLFQDYDIVYAVTDVGAFVRDRSWIGRFGEVLIMQTPDDSQLFPPSEDRNRFAYLMLFQDGNRIDLTFYPADRLREMAPDSLSLLLLDKDGAVGELPPPSNRDYLPKPPTAGQFADCCNEFWWVATYVAKGLWRGELSYAKYHADGPVRDMLHLMLNWHIGVRTGFTADPGKLGKYYKRLLEPERWKAFTATYADADEEKMWRALFAMCDLFRNTSQAVASHFGYRYPAEEDENVTGYLRRVKAMPRSS</sequence>
<accession>A0ABQ4N595</accession>
<dbReference type="SUPFAM" id="SSF81301">
    <property type="entry name" value="Nucleotidyltransferase"/>
    <property type="match status" value="1"/>
</dbReference>
<evidence type="ECO:0000313" key="1">
    <source>
        <dbReference type="EMBL" id="GIQ63332.1"/>
    </source>
</evidence>
<dbReference type="Gene3D" id="1.20.120.330">
    <property type="entry name" value="Nucleotidyltransferases domain 2"/>
    <property type="match status" value="1"/>
</dbReference>